<dbReference type="Proteomes" id="UP001149074">
    <property type="component" value="Unassembled WGS sequence"/>
</dbReference>
<dbReference type="PANTHER" id="PTHR40618">
    <property type="entry name" value="B-ZIP TRANSCRIPTION FACTOR (EUROFUNG)-RELATED"/>
    <property type="match status" value="1"/>
</dbReference>
<dbReference type="GeneID" id="81359515"/>
<dbReference type="OrthoDB" id="545169at2759"/>
<dbReference type="AlphaFoldDB" id="A0A9W9EWW9"/>
<comment type="caution">
    <text evidence="1">The sequence shown here is derived from an EMBL/GenBank/DDBJ whole genome shotgun (WGS) entry which is preliminary data.</text>
</comment>
<name>A0A9W9EWW9_9EURO</name>
<protein>
    <submittedName>
        <fullName evidence="1">Uncharacterized protein</fullName>
    </submittedName>
</protein>
<evidence type="ECO:0000313" key="1">
    <source>
        <dbReference type="EMBL" id="KAJ5089360.1"/>
    </source>
</evidence>
<organism evidence="1 2">
    <name type="scientific">Penicillium argentinense</name>
    <dbReference type="NCBI Taxonomy" id="1131581"/>
    <lineage>
        <taxon>Eukaryota</taxon>
        <taxon>Fungi</taxon>
        <taxon>Dikarya</taxon>
        <taxon>Ascomycota</taxon>
        <taxon>Pezizomycotina</taxon>
        <taxon>Eurotiomycetes</taxon>
        <taxon>Eurotiomycetidae</taxon>
        <taxon>Eurotiales</taxon>
        <taxon>Aspergillaceae</taxon>
        <taxon>Penicillium</taxon>
    </lineage>
</organism>
<evidence type="ECO:0000313" key="2">
    <source>
        <dbReference type="Proteomes" id="UP001149074"/>
    </source>
</evidence>
<reference evidence="1" key="1">
    <citation type="submission" date="2022-11" db="EMBL/GenBank/DDBJ databases">
        <authorList>
            <person name="Petersen C."/>
        </authorList>
    </citation>
    <scope>NUCLEOTIDE SEQUENCE</scope>
    <source>
        <strain evidence="1">IBT 30761</strain>
    </source>
</reference>
<reference evidence="1" key="2">
    <citation type="journal article" date="2023" name="IMA Fungus">
        <title>Comparative genomic study of the Penicillium genus elucidates a diverse pangenome and 15 lateral gene transfer events.</title>
        <authorList>
            <person name="Petersen C."/>
            <person name="Sorensen T."/>
            <person name="Nielsen M.R."/>
            <person name="Sondergaard T.E."/>
            <person name="Sorensen J.L."/>
            <person name="Fitzpatrick D.A."/>
            <person name="Frisvad J.C."/>
            <person name="Nielsen K.L."/>
        </authorList>
    </citation>
    <scope>NUCLEOTIDE SEQUENCE</scope>
    <source>
        <strain evidence="1">IBT 30761</strain>
    </source>
</reference>
<accession>A0A9W9EWW9</accession>
<sequence length="101" mass="11086">MKGILESGLDEAPEIWDMPFYLLGGAGTHYPRRDRTGKPILPPNALPTSELSDHDLLADFGLNGEWLDSHDVEGYLGEKAFASVAALRFAEKISSTRFASH</sequence>
<gene>
    <name evidence="1" type="ORF">N7532_008044</name>
</gene>
<keyword evidence="2" id="KW-1185">Reference proteome</keyword>
<proteinExistence type="predicted"/>
<dbReference type="EMBL" id="JAPQKI010000009">
    <property type="protein sequence ID" value="KAJ5089360.1"/>
    <property type="molecule type" value="Genomic_DNA"/>
</dbReference>
<dbReference type="RefSeq" id="XP_056471342.1">
    <property type="nucleotide sequence ID" value="XM_056620536.1"/>
</dbReference>
<dbReference type="PANTHER" id="PTHR40618:SF1">
    <property type="entry name" value="B-ZIP TRANSCRIPTION FACTOR (EUROFUNG)"/>
    <property type="match status" value="1"/>
</dbReference>